<reference evidence="1" key="1">
    <citation type="submission" date="2017-11" db="EMBL/GenBank/DDBJ databases">
        <title>Three new genomes from thermophilic consortium.</title>
        <authorList>
            <person name="Quaggio R."/>
            <person name="Amgarten D."/>
            <person name="Setubal J.C."/>
        </authorList>
    </citation>
    <scope>NUCLEOTIDE SEQUENCE</scope>
    <source>
        <strain evidence="1">ZCTH01-B2</strain>
    </source>
</reference>
<dbReference type="InterPro" id="IPR019089">
    <property type="entry name" value="Cas_GSU0054"/>
</dbReference>
<accession>A0A953LKP8</accession>
<evidence type="ECO:0000313" key="2">
    <source>
        <dbReference type="Proteomes" id="UP000732377"/>
    </source>
</evidence>
<gene>
    <name evidence="1" type="primary">cas5u6u</name>
    <name evidence="1" type="ORF">CWE10_13755</name>
</gene>
<name>A0A953LKP8_SYMTR</name>
<proteinExistence type="predicted"/>
<dbReference type="NCBIfam" id="TIGR02165">
    <property type="entry name" value="cas5_6_GSU0054"/>
    <property type="match status" value="1"/>
</dbReference>
<dbReference type="EMBL" id="PIUK01000155">
    <property type="protein sequence ID" value="MBY6277252.1"/>
    <property type="molecule type" value="Genomic_DNA"/>
</dbReference>
<comment type="caution">
    <text evidence="1">The sequence shown here is derived from an EMBL/GenBank/DDBJ whole genome shotgun (WGS) entry which is preliminary data.</text>
</comment>
<organism evidence="1 2">
    <name type="scientific">Symbiobacterium thermophilum</name>
    <dbReference type="NCBI Taxonomy" id="2734"/>
    <lineage>
        <taxon>Bacteria</taxon>
        <taxon>Bacillati</taxon>
        <taxon>Bacillota</taxon>
        <taxon>Clostridia</taxon>
        <taxon>Eubacteriales</taxon>
        <taxon>Symbiobacteriaceae</taxon>
        <taxon>Symbiobacterium</taxon>
    </lineage>
</organism>
<protein>
    <submittedName>
        <fullName evidence="1">Type I-U CRISPR-associated protein Cas5/Cas6</fullName>
    </submittedName>
</protein>
<dbReference type="AlphaFoldDB" id="A0A953LKP8"/>
<sequence length="490" mass="54246">MTAVALRFLAGRFHATPWGHHVNEGVPEWPPSPWRLLRALVASAKRTLPDLPDDRLADLLAKLAAPPHVTLPPACPGMSRHWMPWYKKGPHDRTLVFDTFLAVDPQAEVVFSWPDLALGDSDLDLLKQILAGLTYFGRAESWAEARLVDEPGSPNCLPLTPEVRLGPDVELVEVLAPAVADDPLALLHALMVDTGDMRRANRLVPEGSRWVTYARPVGAVWVDPVPQPVPVESPPVQLIRFALSGKPLPPLTDALRVGELARRAALKVVNERTGETPSPVLSGHGSIAKGQHRHAHFLPEDRDADGRIDHLAIWVPAGLDLTEAGALVGGMRLFRKWHEPELELLLEGYWTEEELTKHPAPVGHSAVWESETPYVLTRHPKRTRTGVPKMTELGEQRDGPEDQVRREWALRQAANPALPDLLKVERVPFLVRGSRTLRWIEFRRWRETGGGPATGLGYGLRLHFAAPVRGPLALGYACHFGLGQFRPVVT</sequence>
<dbReference type="RefSeq" id="WP_273380411.1">
    <property type="nucleotide sequence ID" value="NZ_PIUK01000155.1"/>
</dbReference>
<dbReference type="Proteomes" id="UP000732377">
    <property type="component" value="Unassembled WGS sequence"/>
</dbReference>
<evidence type="ECO:0000313" key="1">
    <source>
        <dbReference type="EMBL" id="MBY6277252.1"/>
    </source>
</evidence>